<comment type="similarity">
    <text evidence="1">Belongs to the GMC oxidoreductase family.</text>
</comment>
<dbReference type="RefSeq" id="XP_016644887.1">
    <property type="nucleotide sequence ID" value="XM_016785511.1"/>
</dbReference>
<dbReference type="Proteomes" id="UP000028545">
    <property type="component" value="Unassembled WGS sequence"/>
</dbReference>
<dbReference type="InterPro" id="IPR036188">
    <property type="entry name" value="FAD/NAD-bd_sf"/>
</dbReference>
<dbReference type="Pfam" id="PF00732">
    <property type="entry name" value="GMC_oxred_N"/>
    <property type="match status" value="1"/>
</dbReference>
<dbReference type="PANTHER" id="PTHR11552:SF134">
    <property type="entry name" value="GLUCOSE-METHANOL-CHOLINE OXIDOREDUCTASE N-TERMINAL DOMAIN-CONTAINING PROTEIN"/>
    <property type="match status" value="1"/>
</dbReference>
<dbReference type="OrthoDB" id="269227at2759"/>
<comment type="caution">
    <text evidence="5">The sequence shown here is derived from an EMBL/GenBank/DDBJ whole genome shotgun (WGS) entry which is preliminary data.</text>
</comment>
<accession>A0A084GCM6</accession>
<keyword evidence="3" id="KW-0285">Flavoprotein</keyword>
<evidence type="ECO:0000256" key="2">
    <source>
        <dbReference type="PIRSR" id="PIRSR000137-1"/>
    </source>
</evidence>
<dbReference type="Gene3D" id="3.30.560.10">
    <property type="entry name" value="Glucose Oxidase, domain 3"/>
    <property type="match status" value="1"/>
</dbReference>
<dbReference type="GO" id="GO:0050660">
    <property type="term" value="F:flavin adenine dinucleotide binding"/>
    <property type="evidence" value="ECO:0007669"/>
    <property type="project" value="InterPro"/>
</dbReference>
<dbReference type="GeneID" id="27721590"/>
<dbReference type="VEuPathDB" id="FungiDB:SAPIO_CDS2518"/>
<sequence>MEEAKLEEVIYDFIIVGSGPAGSALAWSLAHSANNNVRILLMEAGGLNDDYNLRVDGQRWQTFQNKEMNWGYKTIPQTHCGNRELDYARGKGMGGSSAINFSVFTVGAKDDYDEWARRVGDGAFRWENMQRRLKSLETFHSELPSGVHPKFASPKPSDHGTQGPLRVGYPRELEEDLIPLMVTLEKAGLPLNPDHNSGNPLGMSLMISSAHHGVRSTSADLLVELPGDVVILTDSPVQRILLEGKKAVGVESNGKRYLVSKEVILCAGSLDTPRILMHSGIGPSDQLQKYSIPVVLDMPALGRGLRDHILTPLLHKRTVASGSKKGEFYGDQAAMDAAMEEWKKDGSGPWAKFGCGMGIGFFKLGKSLMSFPEFTELPAAEQKHLLRETIPHYELATHFPIHMAIPGSVKDDKESYQYLCLILFLPHAQSRGTVSLQSSDPGVPLLYDPHFLESAFDRRVAVEALRSVLELTKFEEYAKDTIETLSGPKSESDEDLLDYWRQTGCSSWHMTGTAKMGRRGHEDAVVDSDFRVIGIDGLRVADMSVVPVLLSGHTQAAAYLTGLTCAERILEKYYRSV</sequence>
<proteinExistence type="inferred from homology"/>
<keyword evidence="3" id="KW-0274">FAD</keyword>
<evidence type="ECO:0000256" key="1">
    <source>
        <dbReference type="ARBA" id="ARBA00010790"/>
    </source>
</evidence>
<evidence type="ECO:0000313" key="6">
    <source>
        <dbReference type="Proteomes" id="UP000028545"/>
    </source>
</evidence>
<dbReference type="Pfam" id="PF05199">
    <property type="entry name" value="GMC_oxred_C"/>
    <property type="match status" value="1"/>
</dbReference>
<protein>
    <recommendedName>
        <fullName evidence="4">Glucose-methanol-choline oxidoreductase N-terminal domain-containing protein</fullName>
    </recommendedName>
</protein>
<dbReference type="KEGG" id="sapo:SAPIO_CDS2518"/>
<dbReference type="PANTHER" id="PTHR11552">
    <property type="entry name" value="GLUCOSE-METHANOL-CHOLINE GMC OXIDOREDUCTASE"/>
    <property type="match status" value="1"/>
</dbReference>
<dbReference type="AlphaFoldDB" id="A0A084GCM6"/>
<dbReference type="HOGENOM" id="CLU_002865_6_3_1"/>
<dbReference type="SUPFAM" id="SSF54373">
    <property type="entry name" value="FAD-linked reductases, C-terminal domain"/>
    <property type="match status" value="1"/>
</dbReference>
<feature type="active site" description="Proton donor" evidence="2">
    <location>
        <position position="509"/>
    </location>
</feature>
<dbReference type="OMA" id="WLTFQNK"/>
<evidence type="ECO:0000313" key="5">
    <source>
        <dbReference type="EMBL" id="KEZ45088.1"/>
    </source>
</evidence>
<dbReference type="EMBL" id="JOWA01000086">
    <property type="protein sequence ID" value="KEZ45088.1"/>
    <property type="molecule type" value="Genomic_DNA"/>
</dbReference>
<reference evidence="5 6" key="1">
    <citation type="journal article" date="2014" name="Genome Announc.">
        <title>Draft genome sequence of the pathogenic fungus Scedosporium apiospermum.</title>
        <authorList>
            <person name="Vandeputte P."/>
            <person name="Ghamrawi S."/>
            <person name="Rechenmann M."/>
            <person name="Iltis A."/>
            <person name="Giraud S."/>
            <person name="Fleury M."/>
            <person name="Thornton C."/>
            <person name="Delhaes L."/>
            <person name="Meyer W."/>
            <person name="Papon N."/>
            <person name="Bouchara J.P."/>
        </authorList>
    </citation>
    <scope>NUCLEOTIDE SEQUENCE [LARGE SCALE GENOMIC DNA]</scope>
    <source>
        <strain evidence="5 6">IHEM 14462</strain>
    </source>
</reference>
<feature type="domain" description="Glucose-methanol-choline oxidoreductase N-terminal" evidence="4">
    <location>
        <begin position="268"/>
        <end position="282"/>
    </location>
</feature>
<comment type="cofactor">
    <cofactor evidence="3">
        <name>FAD</name>
        <dbReference type="ChEBI" id="CHEBI:57692"/>
    </cofactor>
</comment>
<name>A0A084GCM6_PSEDA</name>
<feature type="binding site" evidence="3">
    <location>
        <begin position="508"/>
        <end position="509"/>
    </location>
    <ligand>
        <name>FAD</name>
        <dbReference type="ChEBI" id="CHEBI:57692"/>
    </ligand>
</feature>
<dbReference type="Gene3D" id="3.50.50.60">
    <property type="entry name" value="FAD/NAD(P)-binding domain"/>
    <property type="match status" value="1"/>
</dbReference>
<dbReference type="SUPFAM" id="SSF51905">
    <property type="entry name" value="FAD/NAD(P)-binding domain"/>
    <property type="match status" value="1"/>
</dbReference>
<dbReference type="PIRSF" id="PIRSF000137">
    <property type="entry name" value="Alcohol_oxidase"/>
    <property type="match status" value="1"/>
</dbReference>
<gene>
    <name evidence="5" type="ORF">SAPIO_CDS2518</name>
</gene>
<feature type="binding site" evidence="3">
    <location>
        <position position="237"/>
    </location>
    <ligand>
        <name>FAD</name>
        <dbReference type="ChEBI" id="CHEBI:57692"/>
    </ligand>
</feature>
<dbReference type="InterPro" id="IPR007867">
    <property type="entry name" value="GMC_OxRtase_C"/>
</dbReference>
<evidence type="ECO:0000259" key="4">
    <source>
        <dbReference type="PROSITE" id="PS00624"/>
    </source>
</evidence>
<feature type="active site" description="Proton acceptor" evidence="2">
    <location>
        <position position="553"/>
    </location>
</feature>
<keyword evidence="6" id="KW-1185">Reference proteome</keyword>
<evidence type="ECO:0000256" key="3">
    <source>
        <dbReference type="PIRSR" id="PIRSR000137-2"/>
    </source>
</evidence>
<feature type="binding site" evidence="3">
    <location>
        <begin position="100"/>
        <end position="103"/>
    </location>
    <ligand>
        <name>FAD</name>
        <dbReference type="ChEBI" id="CHEBI:57692"/>
    </ligand>
</feature>
<dbReference type="InterPro" id="IPR000172">
    <property type="entry name" value="GMC_OxRdtase_N"/>
</dbReference>
<organism evidence="5 6">
    <name type="scientific">Pseudallescheria apiosperma</name>
    <name type="common">Scedosporium apiospermum</name>
    <dbReference type="NCBI Taxonomy" id="563466"/>
    <lineage>
        <taxon>Eukaryota</taxon>
        <taxon>Fungi</taxon>
        <taxon>Dikarya</taxon>
        <taxon>Ascomycota</taxon>
        <taxon>Pezizomycotina</taxon>
        <taxon>Sordariomycetes</taxon>
        <taxon>Hypocreomycetidae</taxon>
        <taxon>Microascales</taxon>
        <taxon>Microascaceae</taxon>
        <taxon>Scedosporium</taxon>
    </lineage>
</organism>
<dbReference type="InterPro" id="IPR012132">
    <property type="entry name" value="GMC_OxRdtase"/>
</dbReference>
<dbReference type="GO" id="GO:0016614">
    <property type="term" value="F:oxidoreductase activity, acting on CH-OH group of donors"/>
    <property type="evidence" value="ECO:0007669"/>
    <property type="project" value="InterPro"/>
</dbReference>
<dbReference type="PROSITE" id="PS00624">
    <property type="entry name" value="GMC_OXRED_2"/>
    <property type="match status" value="1"/>
</dbReference>